<evidence type="ECO:0000256" key="2">
    <source>
        <dbReference type="SAM" id="MobiDB-lite"/>
    </source>
</evidence>
<feature type="region of interest" description="Disordered" evidence="2">
    <location>
        <begin position="1853"/>
        <end position="1880"/>
    </location>
</feature>
<feature type="compositionally biased region" description="Polar residues" evidence="2">
    <location>
        <begin position="1749"/>
        <end position="1766"/>
    </location>
</feature>
<feature type="coiled-coil region" evidence="1">
    <location>
        <begin position="787"/>
        <end position="818"/>
    </location>
</feature>
<evidence type="ECO:0000259" key="4">
    <source>
        <dbReference type="Pfam" id="PF25396"/>
    </source>
</evidence>
<feature type="domain" description="DNA2/NAM7 helicase helicase" evidence="3">
    <location>
        <begin position="921"/>
        <end position="1013"/>
    </location>
</feature>
<dbReference type="InterPro" id="IPR057373">
    <property type="entry name" value="ZNFX1"/>
</dbReference>
<dbReference type="FunFam" id="3.40.50.300:FF:002692">
    <property type="entry name" value="Zinc finger, NFX1-type-containing 1"/>
    <property type="match status" value="1"/>
</dbReference>
<dbReference type="PANTHER" id="PTHR10887:SF341">
    <property type="entry name" value="NFX1-TYPE ZINC FINGER-CONTAINING PROTEIN 1"/>
    <property type="match status" value="1"/>
</dbReference>
<sequence>MGYRRLEELYKEDDPDAVLLQLVTGRNGFEKLLDTQLQGEWMFFLIPILAKAYKSTKDQNCHELTKILSTKQLILIHLIPFLDKLEFDIISFTDDQKTGDLLWNLCQLTLCLFQNMQSSIPFLAPFLDKLEKLANDKYNSICISYCPKIYTELKDLQEAKTEIHKNYIKSLHKEERPKRRPEPENKEPPDDFHDLSVLPTLQDLQFNQKPFLRVNRTKGGYNDLQQYLDIQFRLLREDYLHPLREGILDYRRELEEARRVGRKRQTDIRMYENVEILRPLCSKHGVRHVIRFDNTKFATMRWESSRRLLYGSLLCLSSDGFQTMLFATVTERKVADLQNGIVEVQFTEDAHSFNLSANQLYVMAETTAYFEAYRYILQGLQEVGNDMPLQSSIVHCKNNEKPPRYLIQAGSVMPYDFCPLLQMDKKPREFKCPVLNTRKWPSAKQLGMDDSQHKALQMAITKEIAIIQGPPGTGKTYVGLKIVQLLLHNKEMWTENRKMDPILVVCYTNHALDQFLVGISEYSEKLVRIGGRCKTEELEEYSLQNYRIKAREDKSISRTIHEKKSECRMNMASCSDKIERVSEKLKCAKQGILRLNELSQFMDDVHVNSFKLDSESESQRASIDEWLGFDVDMMENAHESDEDKHKNMLMIEWENELSNGSKVERMKKDEAYLVKHPWQLKLHERGALYKCLLKEFQDFLGNQITLLKNDVIRTRKAKSSKSPKPQEEINSYLNLLTNSEKYIVEVKYLIDFMPKYFKRIPKMIQEEGSIIDWLCLDGSPEHCKRIAEVLLEEYLDAKEEAEYENEERRLEEEDIEDDDELKFFSGYSQNNEKDETSSKNLSDASFAILYSKVDRSQDTNGWAVQISRSKLRKNLKKIIDSNDIMSTSEVAKVNDVWKLKPFARQRLYRYWLSCYITYMKGSIQEAEKQYDDLCKGYREVLDAEDVEIMRGADVIGMTTTGAAKYRNILQSIRPKIIIVEEAAEVLESHIVTTINSNCQHLILIGDHKQLRPTPTVYFLAKKYNLDLSLFERMVNNDLNYVTLGIQHRMRPEISILMRYEHLYPDLNDHEDVKVYEHVKGVTSDVYFLNHSEPETDNRETKNEENLVCMKPCGGKLECGHVCSGSCNDCQQGRLHIPCQSNCNRKLICGHRCLALCVKGCPPCDHNCQTACEHTKCMSKCSDPCEDCRNPCSRRCIHQACEKFCSEKCIKLPCSRNCNKTLSCGHACLGICGESCPQMCTDCHLLTFQDSSCEIDKGVRLVTLNDCNHTFCVDSLDRYMFNRSSSVALTLPQCPICFAHIKKSVRYKHVVEELRNDMKTIKRRIHEEKTSSWKIKLKYVKEKVTMLKAKDSEAVGFIVKQLNEGKTELFERVEFAHAQVIILEIIYSIYRSILESVIENTKEEKLIGLQLKRIRQWLFESRRTITKKKTKTVQLQTRYCFSRQELSEVRLELLRLAYLVQFLKFTESGGLKCTTELQELFKKSPFSETKCTRIRLSARVYGIGFDEGLFNDLVSPDVLQHYRIWQYGNWFKCRSGHISNTDQDQTKCPSCEIVIGMKVCHEVIPPKLIVSVPKPDDRKKKAASSLDDIIQKQMEMMESPQTVGKEIDKSNSLASSQPDSTFKSLYERNISKKVTESSHEENTDVSLLPKNVENKASAILSWQKVSQNQECRKPDTDYSMVSNDSEYPTEVKKWAVHSNRISTDGNIPMENKQTSLKSFQLASLAEALSRPEMKYVQQKTDSTTRKIQNEIPNPTNVSGYKSASSGGDQELTKKVYGTKELLRFKENQGAGFVERNLRERQEEDMDVDYADVSVRQALGGPRTYTKSSKCVRSPIDLDIQYDDLAKERGAQVAVIKSEGKENQRKEPEIEKPSKPDVYQPDVYQPRGLRRRECPKGLIRL</sequence>
<dbReference type="GO" id="GO:0031048">
    <property type="term" value="P:regulatory ncRNA-mediated heterochromatin formation"/>
    <property type="evidence" value="ECO:0007669"/>
    <property type="project" value="TreeGrafter"/>
</dbReference>
<dbReference type="InterPro" id="IPR045055">
    <property type="entry name" value="DNA2/NAM7-like"/>
</dbReference>
<feature type="region of interest" description="Disordered" evidence="2">
    <location>
        <begin position="1747"/>
        <end position="1767"/>
    </location>
</feature>
<dbReference type="InterPro" id="IPR027417">
    <property type="entry name" value="P-loop_NTPase"/>
</dbReference>
<feature type="domain" description="ZNFX1" evidence="4">
    <location>
        <begin position="263"/>
        <end position="367"/>
    </location>
</feature>
<name>K1RJ60_MAGGI</name>
<protein>
    <submittedName>
        <fullName evidence="5">NFX1-type zinc finger-containing protein 1</fullName>
    </submittedName>
</protein>
<evidence type="ECO:0000259" key="3">
    <source>
        <dbReference type="Pfam" id="PF13086"/>
    </source>
</evidence>
<dbReference type="PANTHER" id="PTHR10887">
    <property type="entry name" value="DNA2/NAM7 HELICASE FAMILY"/>
    <property type="match status" value="1"/>
</dbReference>
<accession>K1RJ60</accession>
<dbReference type="EMBL" id="JH817736">
    <property type="protein sequence ID" value="EKC34296.1"/>
    <property type="molecule type" value="Genomic_DNA"/>
</dbReference>
<evidence type="ECO:0000313" key="5">
    <source>
        <dbReference type="EMBL" id="EKC34296.1"/>
    </source>
</evidence>
<feature type="compositionally biased region" description="Basic and acidic residues" evidence="2">
    <location>
        <begin position="1856"/>
        <end position="1873"/>
    </location>
</feature>
<keyword evidence="1" id="KW-0175">Coiled coil</keyword>
<dbReference type="HOGENOM" id="CLU_001066_0_1_1"/>
<feature type="domain" description="DNA2/NAM7 helicase helicase" evidence="3">
    <location>
        <begin position="448"/>
        <end position="623"/>
    </location>
</feature>
<dbReference type="SUPFAM" id="SSF52540">
    <property type="entry name" value="P-loop containing nucleoside triphosphate hydrolases"/>
    <property type="match status" value="1"/>
</dbReference>
<dbReference type="GO" id="GO:0031380">
    <property type="term" value="C:nuclear RNA-directed RNA polymerase complex"/>
    <property type="evidence" value="ECO:0007669"/>
    <property type="project" value="TreeGrafter"/>
</dbReference>
<dbReference type="GO" id="GO:0004386">
    <property type="term" value="F:helicase activity"/>
    <property type="evidence" value="ECO:0007669"/>
    <property type="project" value="InterPro"/>
</dbReference>
<reference evidence="5" key="1">
    <citation type="journal article" date="2012" name="Nature">
        <title>The oyster genome reveals stress adaptation and complexity of shell formation.</title>
        <authorList>
            <person name="Zhang G."/>
            <person name="Fang X."/>
            <person name="Guo X."/>
            <person name="Li L."/>
            <person name="Luo R."/>
            <person name="Xu F."/>
            <person name="Yang P."/>
            <person name="Zhang L."/>
            <person name="Wang X."/>
            <person name="Qi H."/>
            <person name="Xiong Z."/>
            <person name="Que H."/>
            <person name="Xie Y."/>
            <person name="Holland P.W."/>
            <person name="Paps J."/>
            <person name="Zhu Y."/>
            <person name="Wu F."/>
            <person name="Chen Y."/>
            <person name="Wang J."/>
            <person name="Peng C."/>
            <person name="Meng J."/>
            <person name="Yang L."/>
            <person name="Liu J."/>
            <person name="Wen B."/>
            <person name="Zhang N."/>
            <person name="Huang Z."/>
            <person name="Zhu Q."/>
            <person name="Feng Y."/>
            <person name="Mount A."/>
            <person name="Hedgecock D."/>
            <person name="Xu Z."/>
            <person name="Liu Y."/>
            <person name="Domazet-Loso T."/>
            <person name="Du Y."/>
            <person name="Sun X."/>
            <person name="Zhang S."/>
            <person name="Liu B."/>
            <person name="Cheng P."/>
            <person name="Jiang X."/>
            <person name="Li J."/>
            <person name="Fan D."/>
            <person name="Wang W."/>
            <person name="Fu W."/>
            <person name="Wang T."/>
            <person name="Wang B."/>
            <person name="Zhang J."/>
            <person name="Peng Z."/>
            <person name="Li Y."/>
            <person name="Li N."/>
            <person name="Wang J."/>
            <person name="Chen M."/>
            <person name="He Y."/>
            <person name="Tan F."/>
            <person name="Song X."/>
            <person name="Zheng Q."/>
            <person name="Huang R."/>
            <person name="Yang H."/>
            <person name="Du X."/>
            <person name="Chen L."/>
            <person name="Yang M."/>
            <person name="Gaffney P.M."/>
            <person name="Wang S."/>
            <person name="Luo L."/>
            <person name="She Z."/>
            <person name="Ming Y."/>
            <person name="Huang W."/>
            <person name="Zhang S."/>
            <person name="Huang B."/>
            <person name="Zhang Y."/>
            <person name="Qu T."/>
            <person name="Ni P."/>
            <person name="Miao G."/>
            <person name="Wang J."/>
            <person name="Wang Q."/>
            <person name="Steinberg C.E."/>
            <person name="Wang H."/>
            <person name="Li N."/>
            <person name="Qian L."/>
            <person name="Zhang G."/>
            <person name="Li Y."/>
            <person name="Yang H."/>
            <person name="Liu X."/>
            <person name="Wang J."/>
            <person name="Yin Y."/>
            <person name="Wang J."/>
        </authorList>
    </citation>
    <scope>NUCLEOTIDE SEQUENCE [LARGE SCALE GENOMIC DNA]</scope>
    <source>
        <strain evidence="5">05x7-T-G4-1.051#20</strain>
    </source>
</reference>
<gene>
    <name evidence="5" type="ORF">CGI_10023396</name>
</gene>
<dbReference type="Pfam" id="PF25396">
    <property type="entry name" value="ZNFX1"/>
    <property type="match status" value="1"/>
</dbReference>
<dbReference type="InterPro" id="IPR041677">
    <property type="entry name" value="DNA2/NAM7_AAA_11"/>
</dbReference>
<dbReference type="Pfam" id="PF13086">
    <property type="entry name" value="AAA_11"/>
    <property type="match status" value="2"/>
</dbReference>
<feature type="region of interest" description="Disordered" evidence="2">
    <location>
        <begin position="170"/>
        <end position="192"/>
    </location>
</feature>
<evidence type="ECO:0000256" key="1">
    <source>
        <dbReference type="SAM" id="Coils"/>
    </source>
</evidence>
<dbReference type="Gene3D" id="3.40.50.300">
    <property type="entry name" value="P-loop containing nucleotide triphosphate hydrolases"/>
    <property type="match status" value="2"/>
</dbReference>
<organism evidence="5">
    <name type="scientific">Magallana gigas</name>
    <name type="common">Pacific oyster</name>
    <name type="synonym">Crassostrea gigas</name>
    <dbReference type="NCBI Taxonomy" id="29159"/>
    <lineage>
        <taxon>Eukaryota</taxon>
        <taxon>Metazoa</taxon>
        <taxon>Spiralia</taxon>
        <taxon>Lophotrochozoa</taxon>
        <taxon>Mollusca</taxon>
        <taxon>Bivalvia</taxon>
        <taxon>Autobranchia</taxon>
        <taxon>Pteriomorphia</taxon>
        <taxon>Ostreida</taxon>
        <taxon>Ostreoidea</taxon>
        <taxon>Ostreidae</taxon>
        <taxon>Magallana</taxon>
    </lineage>
</organism>
<dbReference type="InParanoid" id="K1RJ60"/>
<dbReference type="CDD" id="cd17936">
    <property type="entry name" value="EEXXEc_NFX1"/>
    <property type="match status" value="1"/>
</dbReference>
<proteinExistence type="predicted"/>